<accession>A0A1E4RMH5</accession>
<dbReference type="Pfam" id="PF01198">
    <property type="entry name" value="Ribosomal_L31e"/>
    <property type="match status" value="1"/>
</dbReference>
<dbReference type="GO" id="GO:0006412">
    <property type="term" value="P:translation"/>
    <property type="evidence" value="ECO:0007669"/>
    <property type="project" value="InterPro"/>
</dbReference>
<dbReference type="RefSeq" id="XP_020077555.1">
    <property type="nucleotide sequence ID" value="XM_020223838.1"/>
</dbReference>
<keyword evidence="3" id="KW-0687">Ribonucleoprotein</keyword>
<dbReference type="Gene3D" id="3.10.440.10">
    <property type="match status" value="1"/>
</dbReference>
<dbReference type="GO" id="GO:0005840">
    <property type="term" value="C:ribosome"/>
    <property type="evidence" value="ECO:0007669"/>
    <property type="project" value="UniProtKB-KW"/>
</dbReference>
<protein>
    <submittedName>
        <fullName evidence="4">Uncharacterized protein</fullName>
    </submittedName>
</protein>
<evidence type="ECO:0000313" key="5">
    <source>
        <dbReference type="Proteomes" id="UP000095085"/>
    </source>
</evidence>
<dbReference type="InterPro" id="IPR000054">
    <property type="entry name" value="Ribosomal_eL31"/>
</dbReference>
<name>A0A1E4RMH5_9ASCO</name>
<proteinExistence type="inferred from homology"/>
<evidence type="ECO:0000256" key="3">
    <source>
        <dbReference type="ARBA" id="ARBA00023274"/>
    </source>
</evidence>
<evidence type="ECO:0000313" key="4">
    <source>
        <dbReference type="EMBL" id="ODV68488.1"/>
    </source>
</evidence>
<dbReference type="Proteomes" id="UP000095085">
    <property type="component" value="Unassembled WGS sequence"/>
</dbReference>
<evidence type="ECO:0000256" key="2">
    <source>
        <dbReference type="ARBA" id="ARBA00022980"/>
    </source>
</evidence>
<reference evidence="5" key="1">
    <citation type="submission" date="2016-05" db="EMBL/GenBank/DDBJ databases">
        <title>Comparative genomics of biotechnologically important yeasts.</title>
        <authorList>
            <consortium name="DOE Joint Genome Institute"/>
            <person name="Riley R."/>
            <person name="Haridas S."/>
            <person name="Wolfe K.H."/>
            <person name="Lopes M.R."/>
            <person name="Hittinger C.T."/>
            <person name="Goker M."/>
            <person name="Salamov A."/>
            <person name="Wisecaver J."/>
            <person name="Long T.M."/>
            <person name="Aerts A.L."/>
            <person name="Barry K."/>
            <person name="Choi C."/>
            <person name="Clum A."/>
            <person name="Coughlan A.Y."/>
            <person name="Deshpande S."/>
            <person name="Douglass A.P."/>
            <person name="Hanson S.J."/>
            <person name="Klenk H.-P."/>
            <person name="Labutti K."/>
            <person name="Lapidus A."/>
            <person name="Lindquist E."/>
            <person name="Lipzen A."/>
            <person name="Meier-Kolthoff J.P."/>
            <person name="Ohm R.A."/>
            <person name="Otillar R.P."/>
            <person name="Pangilinan J."/>
            <person name="Peng Y."/>
            <person name="Rokas A."/>
            <person name="Rosa C.A."/>
            <person name="Scheuner C."/>
            <person name="Sibirny A.A."/>
            <person name="Slot J.C."/>
            <person name="Stielow J.B."/>
            <person name="Sun H."/>
            <person name="Kurtzman C.P."/>
            <person name="Blackwell M."/>
            <person name="Grigoriev I.V."/>
            <person name="Jeffries T.W."/>
        </authorList>
    </citation>
    <scope>NUCLEOTIDE SEQUENCE [LARGE SCALE GENOMIC DNA]</scope>
    <source>
        <strain evidence="5">NRRL Y-1933</strain>
    </source>
</reference>
<dbReference type="AlphaFoldDB" id="A0A1E4RMH5"/>
<feature type="non-terminal residue" evidence="4">
    <location>
        <position position="77"/>
    </location>
</feature>
<dbReference type="STRING" id="984485.A0A1E4RMH5"/>
<dbReference type="InterPro" id="IPR023621">
    <property type="entry name" value="Ribosomal_eL31_dom_sf"/>
</dbReference>
<keyword evidence="5" id="KW-1185">Reference proteome</keyword>
<dbReference type="GO" id="GO:1990904">
    <property type="term" value="C:ribonucleoprotein complex"/>
    <property type="evidence" value="ECO:0007669"/>
    <property type="project" value="UniProtKB-KW"/>
</dbReference>
<dbReference type="EMBL" id="KV454539">
    <property type="protein sequence ID" value="ODV68488.1"/>
    <property type="molecule type" value="Genomic_DNA"/>
</dbReference>
<comment type="similarity">
    <text evidence="1">Belongs to the eukaryotic ribosomal protein eL31 family.</text>
</comment>
<evidence type="ECO:0000256" key="1">
    <source>
        <dbReference type="ARBA" id="ARBA00010808"/>
    </source>
</evidence>
<dbReference type="GO" id="GO:0003735">
    <property type="term" value="F:structural constituent of ribosome"/>
    <property type="evidence" value="ECO:0007669"/>
    <property type="project" value="InterPro"/>
</dbReference>
<sequence>YTINLIKRSNGCISRKELQKMNMYLLLYKNVKEINEFITLHAGILMKEPRLNVQLWPIGVQGVSTRLRVRISRKRKE</sequence>
<organism evidence="4 5">
    <name type="scientific">Hyphopichia burtonii NRRL Y-1933</name>
    <dbReference type="NCBI Taxonomy" id="984485"/>
    <lineage>
        <taxon>Eukaryota</taxon>
        <taxon>Fungi</taxon>
        <taxon>Dikarya</taxon>
        <taxon>Ascomycota</taxon>
        <taxon>Saccharomycotina</taxon>
        <taxon>Pichiomycetes</taxon>
        <taxon>Debaryomycetaceae</taxon>
        <taxon>Hyphopichia</taxon>
    </lineage>
</organism>
<gene>
    <name evidence="4" type="ORF">HYPBUDRAFT_89170</name>
</gene>
<dbReference type="GeneID" id="30998387"/>
<keyword evidence="2" id="KW-0689">Ribosomal protein</keyword>
<dbReference type="SUPFAM" id="SSF54575">
    <property type="entry name" value="Ribosomal protein L31e"/>
    <property type="match status" value="1"/>
</dbReference>
<feature type="non-terminal residue" evidence="4">
    <location>
        <position position="1"/>
    </location>
</feature>